<dbReference type="HOGENOM" id="CLU_3054152_0_0_1"/>
<evidence type="ECO:0000313" key="3">
    <source>
        <dbReference type="Proteomes" id="UP000011115"/>
    </source>
</evidence>
<proteinExistence type="predicted"/>
<reference evidence="2" key="2">
    <citation type="submission" date="2015-06" db="UniProtKB">
        <authorList>
            <consortium name="EnsemblPlants"/>
        </authorList>
    </citation>
    <scope>IDENTIFICATION</scope>
    <source>
        <strain evidence="2">DM1-3 516 R44</strain>
    </source>
</reference>
<dbReference type="EnsemblPlants" id="PGSC0003DMT400063271">
    <property type="protein sequence ID" value="PGSC0003DMT400063271"/>
    <property type="gene ID" value="PGSC0003DMG400024609"/>
</dbReference>
<sequence length="54" mass="6421">MKMLQYYIVVKPLALYIGVCISYSLMDYTGYDVVLVPYDPRLLPRMSTKYFPQY</sequence>
<gene>
    <name evidence="2" type="primary">LOC102602580</name>
</gene>
<reference evidence="3" key="1">
    <citation type="journal article" date="2011" name="Nature">
        <title>Genome sequence and analysis of the tuber crop potato.</title>
        <authorList>
            <consortium name="The Potato Genome Sequencing Consortium"/>
        </authorList>
    </citation>
    <scope>NUCLEOTIDE SEQUENCE [LARGE SCALE GENOMIC DNA]</scope>
    <source>
        <strain evidence="3">cv. DM1-3 516 R44</strain>
    </source>
</reference>
<keyword evidence="1" id="KW-1133">Transmembrane helix</keyword>
<evidence type="ECO:0000313" key="2">
    <source>
        <dbReference type="EnsemblPlants" id="PGSC0003DMT400063271"/>
    </source>
</evidence>
<accession>M1CAD5</accession>
<keyword evidence="1" id="KW-0472">Membrane</keyword>
<dbReference type="AlphaFoldDB" id="M1CAD5"/>
<dbReference type="Proteomes" id="UP000011115">
    <property type="component" value="Unassembled WGS sequence"/>
</dbReference>
<name>M1CAD5_SOLTU</name>
<dbReference type="ExpressionAtlas" id="M1CAD5">
    <property type="expression patterns" value="baseline and differential"/>
</dbReference>
<dbReference type="Gramene" id="PGSC0003DMT400063271">
    <property type="protein sequence ID" value="PGSC0003DMT400063271"/>
    <property type="gene ID" value="PGSC0003DMG400024609"/>
</dbReference>
<keyword evidence="1" id="KW-0812">Transmembrane</keyword>
<keyword evidence="3" id="KW-1185">Reference proteome</keyword>
<organism evidence="2 3">
    <name type="scientific">Solanum tuberosum</name>
    <name type="common">Potato</name>
    <dbReference type="NCBI Taxonomy" id="4113"/>
    <lineage>
        <taxon>Eukaryota</taxon>
        <taxon>Viridiplantae</taxon>
        <taxon>Streptophyta</taxon>
        <taxon>Embryophyta</taxon>
        <taxon>Tracheophyta</taxon>
        <taxon>Spermatophyta</taxon>
        <taxon>Magnoliopsida</taxon>
        <taxon>eudicotyledons</taxon>
        <taxon>Gunneridae</taxon>
        <taxon>Pentapetalae</taxon>
        <taxon>asterids</taxon>
        <taxon>lamiids</taxon>
        <taxon>Solanales</taxon>
        <taxon>Solanaceae</taxon>
        <taxon>Solanoideae</taxon>
        <taxon>Solaneae</taxon>
        <taxon>Solanum</taxon>
    </lineage>
</organism>
<evidence type="ECO:0000256" key="1">
    <source>
        <dbReference type="SAM" id="Phobius"/>
    </source>
</evidence>
<protein>
    <submittedName>
        <fullName evidence="2">Uncharacterized protein</fullName>
    </submittedName>
</protein>
<feature type="transmembrane region" description="Helical" evidence="1">
    <location>
        <begin position="7"/>
        <end position="26"/>
    </location>
</feature>